<feature type="chain" id="PRO_5040508761" evidence="1">
    <location>
        <begin position="30"/>
        <end position="121"/>
    </location>
</feature>
<accession>A0A9N9PGJ5</accession>
<feature type="signal peptide" evidence="1">
    <location>
        <begin position="1"/>
        <end position="29"/>
    </location>
</feature>
<gene>
    <name evidence="2" type="ORF">HYFRA_00005618</name>
</gene>
<evidence type="ECO:0000256" key="1">
    <source>
        <dbReference type="SAM" id="SignalP"/>
    </source>
</evidence>
<proteinExistence type="predicted"/>
<dbReference type="AlphaFoldDB" id="A0A9N9PGJ5"/>
<keyword evidence="3" id="KW-1185">Reference proteome</keyword>
<reference evidence="2" key="1">
    <citation type="submission" date="2021-07" db="EMBL/GenBank/DDBJ databases">
        <authorList>
            <person name="Durling M."/>
        </authorList>
    </citation>
    <scope>NUCLEOTIDE SEQUENCE</scope>
</reference>
<dbReference type="OrthoDB" id="194443at2759"/>
<name>A0A9N9PGJ5_9HELO</name>
<protein>
    <submittedName>
        <fullName evidence="2">Uncharacterized protein</fullName>
    </submittedName>
</protein>
<dbReference type="Proteomes" id="UP000696280">
    <property type="component" value="Unassembled WGS sequence"/>
</dbReference>
<organism evidence="2 3">
    <name type="scientific">Hymenoscyphus fraxineus</name>
    <dbReference type="NCBI Taxonomy" id="746836"/>
    <lineage>
        <taxon>Eukaryota</taxon>
        <taxon>Fungi</taxon>
        <taxon>Dikarya</taxon>
        <taxon>Ascomycota</taxon>
        <taxon>Pezizomycotina</taxon>
        <taxon>Leotiomycetes</taxon>
        <taxon>Helotiales</taxon>
        <taxon>Helotiaceae</taxon>
        <taxon>Hymenoscyphus</taxon>
    </lineage>
</organism>
<keyword evidence="1" id="KW-0732">Signal</keyword>
<sequence length="121" mass="14199">MAYSHKCGCPWSLSLAYWLCFVTIHLNYNEENETIVIRKYFICHHPPFFCNAFNPSFRNSGIKYLMLDNIDPEINNLNFSVDIDNWITYSEPLIYLRLSQPDLYSVPKLQNQAVTLLENVS</sequence>
<evidence type="ECO:0000313" key="2">
    <source>
        <dbReference type="EMBL" id="CAG8951814.1"/>
    </source>
</evidence>
<comment type="caution">
    <text evidence="2">The sequence shown here is derived from an EMBL/GenBank/DDBJ whole genome shotgun (WGS) entry which is preliminary data.</text>
</comment>
<evidence type="ECO:0000313" key="3">
    <source>
        <dbReference type="Proteomes" id="UP000696280"/>
    </source>
</evidence>
<dbReference type="EMBL" id="CAJVRL010000044">
    <property type="protein sequence ID" value="CAG8951814.1"/>
    <property type="molecule type" value="Genomic_DNA"/>
</dbReference>